<evidence type="ECO:0000256" key="3">
    <source>
        <dbReference type="ARBA" id="ARBA00022771"/>
    </source>
</evidence>
<dbReference type="SUPFAM" id="SSF57850">
    <property type="entry name" value="RING/U-box"/>
    <property type="match status" value="1"/>
</dbReference>
<organism evidence="9 10">
    <name type="scientific">Marasmius oreades</name>
    <name type="common">fairy-ring Marasmius</name>
    <dbReference type="NCBI Taxonomy" id="181124"/>
    <lineage>
        <taxon>Eukaryota</taxon>
        <taxon>Fungi</taxon>
        <taxon>Dikarya</taxon>
        <taxon>Basidiomycota</taxon>
        <taxon>Agaricomycotina</taxon>
        <taxon>Agaricomycetes</taxon>
        <taxon>Agaricomycetidae</taxon>
        <taxon>Agaricales</taxon>
        <taxon>Marasmiineae</taxon>
        <taxon>Marasmiaceae</taxon>
        <taxon>Marasmius</taxon>
    </lineage>
</organism>
<dbReference type="PROSITE" id="PS50089">
    <property type="entry name" value="ZF_RING_2"/>
    <property type="match status" value="1"/>
</dbReference>
<gene>
    <name evidence="9" type="ORF">E1B28_005000</name>
</gene>
<dbReference type="InterPro" id="IPR013083">
    <property type="entry name" value="Znf_RING/FYVE/PHD"/>
</dbReference>
<dbReference type="Pfam" id="PF00097">
    <property type="entry name" value="zf-C3HC4"/>
    <property type="match status" value="1"/>
</dbReference>
<feature type="compositionally biased region" description="Basic and acidic residues" evidence="6">
    <location>
        <begin position="520"/>
        <end position="539"/>
    </location>
</feature>
<accession>A0A9P7UZQ1</accession>
<dbReference type="AlphaFoldDB" id="A0A9P7UZQ1"/>
<feature type="domain" description="C2H2-type" evidence="8">
    <location>
        <begin position="275"/>
        <end position="303"/>
    </location>
</feature>
<dbReference type="Gene3D" id="3.30.160.60">
    <property type="entry name" value="Classic Zinc Finger"/>
    <property type="match status" value="2"/>
</dbReference>
<dbReference type="Gene3D" id="3.30.40.10">
    <property type="entry name" value="Zinc/RING finger domain, C3HC4 (zinc finger)"/>
    <property type="match status" value="1"/>
</dbReference>
<evidence type="ECO:0000256" key="4">
    <source>
        <dbReference type="ARBA" id="ARBA00022833"/>
    </source>
</evidence>
<protein>
    <recommendedName>
        <fullName evidence="11">RING-type domain-containing protein</fullName>
    </recommendedName>
</protein>
<dbReference type="Proteomes" id="UP001049176">
    <property type="component" value="Chromosome 2"/>
</dbReference>
<dbReference type="InterPro" id="IPR017907">
    <property type="entry name" value="Znf_RING_CS"/>
</dbReference>
<dbReference type="PROSITE" id="PS50157">
    <property type="entry name" value="ZINC_FINGER_C2H2_2"/>
    <property type="match status" value="2"/>
</dbReference>
<feature type="domain" description="C2H2-type" evidence="8">
    <location>
        <begin position="145"/>
        <end position="170"/>
    </location>
</feature>
<name>A0A9P7UZQ1_9AGAR</name>
<dbReference type="GeneID" id="66074076"/>
<keyword evidence="3 5" id="KW-0863">Zinc-finger</keyword>
<keyword evidence="10" id="KW-1185">Reference proteome</keyword>
<evidence type="ECO:0000259" key="8">
    <source>
        <dbReference type="PROSITE" id="PS50157"/>
    </source>
</evidence>
<keyword evidence="1" id="KW-0479">Metal-binding</keyword>
<sequence>MNRPPALEFSATSRFDEKRTPNIKNSGIDTVYMHYSTGRESGGIQLVKWRFSTVTDDDRSEWQTRCILTPRAFREVHICNNFPAMFKCPQCPDRSFLNPQSLIDHQRFSTKWHPFCKSCDMSLGNCSRRNFEDHLRRHRDTDAEFRCSTCSRGYATSRALDEHYRQSPNHPNCPVRSCRRGFRNKVTCEEHVKQSHPTAECSCGDQYFIEEGDQHLETSSHHPVCAICNIGFVDAGALSKHENIAHKELLCKRCERHFINHDELVQHYLSSFAHPTCEICCLGFADDDVFRQHIMVKHSSSKPTILVDVPPNNGNIQANIVAPGHTQDSGACPSEARTWKLNSRASSVDISSPIVRSLWDSSSTAKNSAYPWEDVPITKDNTEDRNMVSMVERLIGGADTKHDHELPVTIYESARSPIAFTGLTKSLSLHLPTLNFNDSSSCTAFNPFGPPVCSTPSPDTSSPQGLAVLPVVSPLASTPSDVTMLDGHTNRMANSTSSTLSTATFPSKDGWKTVNSSPIPRRDSTSSIETRVESVDSGDRGGPAFTKVVTNDRWKLFDDAISALTSPADTQKRHPESTSIDTSIETQGDTTLYSQSGSESGSSDSSPLSATATSPDLSSISLSTVEMLILEQELEEPLPRQALKIAKRNGSSQPPIERPRESLVYCRLCGRDPCDDCTATLCGHLYCRGCITEYVIKTPRCPTCSAPTLLYCLFRLDLS</sequence>
<dbReference type="SMART" id="SM00355">
    <property type="entry name" value="ZnF_C2H2"/>
    <property type="match status" value="7"/>
</dbReference>
<dbReference type="InterPro" id="IPR018957">
    <property type="entry name" value="Znf_C3HC4_RING-type"/>
</dbReference>
<keyword evidence="2" id="KW-0677">Repeat</keyword>
<keyword evidence="4" id="KW-0862">Zinc</keyword>
<dbReference type="InterPro" id="IPR013087">
    <property type="entry name" value="Znf_C2H2_type"/>
</dbReference>
<feature type="region of interest" description="Disordered" evidence="6">
    <location>
        <begin position="567"/>
        <end position="615"/>
    </location>
</feature>
<evidence type="ECO:0000256" key="6">
    <source>
        <dbReference type="SAM" id="MobiDB-lite"/>
    </source>
</evidence>
<proteinExistence type="predicted"/>
<evidence type="ECO:0000256" key="1">
    <source>
        <dbReference type="ARBA" id="ARBA00022723"/>
    </source>
</evidence>
<feature type="domain" description="RING-type" evidence="7">
    <location>
        <begin position="666"/>
        <end position="705"/>
    </location>
</feature>
<evidence type="ECO:0000256" key="5">
    <source>
        <dbReference type="PROSITE-ProRule" id="PRU00042"/>
    </source>
</evidence>
<feature type="compositionally biased region" description="Polar residues" evidence="6">
    <location>
        <begin position="577"/>
        <end position="593"/>
    </location>
</feature>
<dbReference type="PANTHER" id="PTHR24379:SF121">
    <property type="entry name" value="C2H2-TYPE DOMAIN-CONTAINING PROTEIN"/>
    <property type="match status" value="1"/>
</dbReference>
<feature type="compositionally biased region" description="Low complexity" evidence="6">
    <location>
        <begin position="594"/>
        <end position="615"/>
    </location>
</feature>
<evidence type="ECO:0000313" key="10">
    <source>
        <dbReference type="Proteomes" id="UP001049176"/>
    </source>
</evidence>
<dbReference type="PANTHER" id="PTHR24379">
    <property type="entry name" value="KRAB AND ZINC FINGER DOMAIN-CONTAINING"/>
    <property type="match status" value="1"/>
</dbReference>
<reference evidence="9" key="1">
    <citation type="journal article" date="2021" name="Genome Biol. Evol.">
        <title>The assembled and annotated genome of the fairy-ring fungus Marasmius oreades.</title>
        <authorList>
            <person name="Hiltunen M."/>
            <person name="Ament-Velasquez S.L."/>
            <person name="Johannesson H."/>
        </authorList>
    </citation>
    <scope>NUCLEOTIDE SEQUENCE</scope>
    <source>
        <strain evidence="9">03SP1</strain>
    </source>
</reference>
<dbReference type="KEGG" id="more:E1B28_005000"/>
<feature type="compositionally biased region" description="Low complexity" evidence="6">
    <location>
        <begin position="495"/>
        <end position="504"/>
    </location>
</feature>
<dbReference type="RefSeq" id="XP_043014144.1">
    <property type="nucleotide sequence ID" value="XM_043149538.1"/>
</dbReference>
<evidence type="ECO:0000313" key="9">
    <source>
        <dbReference type="EMBL" id="KAG7097674.1"/>
    </source>
</evidence>
<dbReference type="PROSITE" id="PS00028">
    <property type="entry name" value="ZINC_FINGER_C2H2_1"/>
    <property type="match status" value="3"/>
</dbReference>
<evidence type="ECO:0000256" key="2">
    <source>
        <dbReference type="ARBA" id="ARBA00022737"/>
    </source>
</evidence>
<evidence type="ECO:0000259" key="7">
    <source>
        <dbReference type="PROSITE" id="PS50089"/>
    </source>
</evidence>
<feature type="region of interest" description="Disordered" evidence="6">
    <location>
        <begin position="493"/>
        <end position="546"/>
    </location>
</feature>
<evidence type="ECO:0008006" key="11">
    <source>
        <dbReference type="Google" id="ProtNLM"/>
    </source>
</evidence>
<dbReference type="GO" id="GO:0008270">
    <property type="term" value="F:zinc ion binding"/>
    <property type="evidence" value="ECO:0007669"/>
    <property type="project" value="UniProtKB-KW"/>
</dbReference>
<dbReference type="OrthoDB" id="6105938at2759"/>
<comment type="caution">
    <text evidence="9">The sequence shown here is derived from an EMBL/GenBank/DDBJ whole genome shotgun (WGS) entry which is preliminary data.</text>
</comment>
<dbReference type="PROSITE" id="PS00518">
    <property type="entry name" value="ZF_RING_1"/>
    <property type="match status" value="1"/>
</dbReference>
<dbReference type="EMBL" id="CM032182">
    <property type="protein sequence ID" value="KAG7097674.1"/>
    <property type="molecule type" value="Genomic_DNA"/>
</dbReference>
<dbReference type="InterPro" id="IPR001841">
    <property type="entry name" value="Znf_RING"/>
</dbReference>